<dbReference type="InterPro" id="IPR029787">
    <property type="entry name" value="Nucleotide_cyclase"/>
</dbReference>
<evidence type="ECO:0000259" key="3">
    <source>
        <dbReference type="PROSITE" id="PS50883"/>
    </source>
</evidence>
<dbReference type="InterPro" id="IPR000160">
    <property type="entry name" value="GGDEF_dom"/>
</dbReference>
<keyword evidence="2" id="KW-0472">Membrane</keyword>
<dbReference type="InterPro" id="IPR001633">
    <property type="entry name" value="EAL_dom"/>
</dbReference>
<evidence type="ECO:0000313" key="5">
    <source>
        <dbReference type="EMBL" id="XDS44018.1"/>
    </source>
</evidence>
<dbReference type="NCBIfam" id="TIGR00254">
    <property type="entry name" value="GGDEF"/>
    <property type="match status" value="1"/>
</dbReference>
<keyword evidence="2" id="KW-0812">Transmembrane</keyword>
<dbReference type="PROSITE" id="PS50887">
    <property type="entry name" value="GGDEF"/>
    <property type="match status" value="1"/>
</dbReference>
<feature type="transmembrane region" description="Helical" evidence="2">
    <location>
        <begin position="149"/>
        <end position="174"/>
    </location>
</feature>
<dbReference type="SUPFAM" id="SSF55073">
    <property type="entry name" value="Nucleotide cyclase"/>
    <property type="match status" value="1"/>
</dbReference>
<dbReference type="PROSITE" id="PS50883">
    <property type="entry name" value="EAL"/>
    <property type="match status" value="1"/>
</dbReference>
<organism evidence="5">
    <name type="scientific">Bifidobacterium aquikefiricola</name>
    <dbReference type="NCBI Taxonomy" id="3059038"/>
    <lineage>
        <taxon>Bacteria</taxon>
        <taxon>Bacillati</taxon>
        <taxon>Actinomycetota</taxon>
        <taxon>Actinomycetes</taxon>
        <taxon>Bifidobacteriales</taxon>
        <taxon>Bifidobacteriaceae</taxon>
        <taxon>Bifidobacterium</taxon>
    </lineage>
</organism>
<dbReference type="AlphaFoldDB" id="A0AB39U4W0"/>
<dbReference type="InterPro" id="IPR050706">
    <property type="entry name" value="Cyclic-di-GMP_PDE-like"/>
</dbReference>
<dbReference type="EMBL" id="CP129674">
    <property type="protein sequence ID" value="XDS44018.1"/>
    <property type="molecule type" value="Genomic_DNA"/>
</dbReference>
<evidence type="ECO:0000259" key="4">
    <source>
        <dbReference type="PROSITE" id="PS50887"/>
    </source>
</evidence>
<dbReference type="SUPFAM" id="SSF141868">
    <property type="entry name" value="EAL domain-like"/>
    <property type="match status" value="1"/>
</dbReference>
<dbReference type="SMART" id="SM00052">
    <property type="entry name" value="EAL"/>
    <property type="match status" value="1"/>
</dbReference>
<dbReference type="SMART" id="SM00267">
    <property type="entry name" value="GGDEF"/>
    <property type="match status" value="1"/>
</dbReference>
<dbReference type="Gene3D" id="3.20.20.450">
    <property type="entry name" value="EAL domain"/>
    <property type="match status" value="1"/>
</dbReference>
<keyword evidence="2" id="KW-1133">Transmembrane helix</keyword>
<sequence>MRATSMIMSHLAQRKVRFVLCILFFTAASIILAIFSGISVLQATPLLWMFWFALLFVSAMLCPHITGDNLLLGFGPDLVLLNVAMLVPQPWTIGIIVVCVLSVLYMIWAESIAWALAAILSTMVSVLPSAVIGRYVDDMYRTTVVLPNIVIYVLLVFCLSYTTSRIGIACVITALREGTFPGNLKHLDWKLVIVKPFVLCGITTLIFSVRLFPRIMPDPQWDTAANILLSLVLLSALFRLGNLGINSLSKRHRLEYLDAASSSLSLSTKDVMYSTKQLMSKMYPYMKVSVSSATPRDNGYESSVVSGAISSTHGPLHIAITRSVWNRSFDEVDNLVVNLIASMLRVIYRIRMETSSLQKAANTDPLTGLANYRAFEATFSEQQESAGNPVCSMIFIDVDKFKRINDSYGHQVGNEVLQIIARRLRSAVDAQHMVARLGGDEFVIILSGIGNFQEVQTLAKHVARYVNKVVPTSGGLVPIKISFGISIGDSGKDYRRLMEEADRRMYESRRGVTSRTIQPDLRGGNGTVATVPERYPANTQQGRCERSLPSQAEIEEIVARAIEKDVIQVYYQPIVNLRTRTVYALESLVRYHDPKLGDIPVADIVKTADRRSLTSALSDSMLLHSTADMAVFNKIESDLQIIAINATLNDMLDPLFEAHLIAAMKRYQNLRIIVEITEESMSHADGKTLDEVGAFVRSNGIDISLDDSGTVYSELSILSSLPVAAIKIDKSIVDKLEQSVTQTLVRGLLNVCEQLNVEIVFEGVETKHQEQLISSLGGHLVQGFLYGHPIDAVETGIRLHISGLEMLPNQVWPSM</sequence>
<dbReference type="PANTHER" id="PTHR33121">
    <property type="entry name" value="CYCLIC DI-GMP PHOSPHODIESTERASE PDEF"/>
    <property type="match status" value="1"/>
</dbReference>
<dbReference type="KEGG" id="baqk:QN215_07005"/>
<reference evidence="5" key="1">
    <citation type="submission" date="2023-07" db="EMBL/GenBank/DDBJ databases">
        <title>Bifidobacterium aquikefiriaerophilum sp. nov. and Bifidobacterium eccum sp. nov., isolated from water kefir.</title>
        <authorList>
            <person name="Breselge S."/>
            <person name="Bellassi P."/>
            <person name="Barcenilla C."/>
            <person name="Alvarez-Ordonez A."/>
            <person name="Morelli L."/>
            <person name="Cotter P.D."/>
        </authorList>
    </citation>
    <scope>NUCLEOTIDE SEQUENCE</scope>
    <source>
        <strain evidence="5">WK041_4_12</strain>
    </source>
</reference>
<feature type="transmembrane region" description="Helical" evidence="2">
    <location>
        <begin position="224"/>
        <end position="245"/>
    </location>
</feature>
<feature type="domain" description="EAL" evidence="3">
    <location>
        <begin position="551"/>
        <end position="803"/>
    </location>
</feature>
<gene>
    <name evidence="5" type="ORF">QN215_07005</name>
</gene>
<dbReference type="Gene3D" id="3.30.70.270">
    <property type="match status" value="1"/>
</dbReference>
<evidence type="ECO:0000256" key="1">
    <source>
        <dbReference type="SAM" id="MobiDB-lite"/>
    </source>
</evidence>
<evidence type="ECO:0000256" key="2">
    <source>
        <dbReference type="SAM" id="Phobius"/>
    </source>
</evidence>
<accession>A0AB39U4W0</accession>
<name>A0AB39U4W0_9BIFI</name>
<dbReference type="InterPro" id="IPR035919">
    <property type="entry name" value="EAL_sf"/>
</dbReference>
<dbReference type="RefSeq" id="WP_369343612.1">
    <property type="nucleotide sequence ID" value="NZ_CP129674.1"/>
</dbReference>
<feature type="transmembrane region" description="Helical" evidence="2">
    <location>
        <begin position="78"/>
        <end position="108"/>
    </location>
</feature>
<proteinExistence type="predicted"/>
<feature type="domain" description="GGDEF" evidence="4">
    <location>
        <begin position="389"/>
        <end position="520"/>
    </location>
</feature>
<feature type="transmembrane region" description="Helical" evidence="2">
    <location>
        <begin position="114"/>
        <end position="137"/>
    </location>
</feature>
<dbReference type="CDD" id="cd01948">
    <property type="entry name" value="EAL"/>
    <property type="match status" value="1"/>
</dbReference>
<protein>
    <submittedName>
        <fullName evidence="5">EAL domain-containing protein</fullName>
    </submittedName>
</protein>
<feature type="transmembrane region" description="Helical" evidence="2">
    <location>
        <begin position="20"/>
        <end position="41"/>
    </location>
</feature>
<dbReference type="InterPro" id="IPR043128">
    <property type="entry name" value="Rev_trsase/Diguanyl_cyclase"/>
</dbReference>
<dbReference type="Pfam" id="PF00563">
    <property type="entry name" value="EAL"/>
    <property type="match status" value="1"/>
</dbReference>
<dbReference type="GO" id="GO:0071111">
    <property type="term" value="F:cyclic-guanylate-specific phosphodiesterase activity"/>
    <property type="evidence" value="ECO:0007669"/>
    <property type="project" value="InterPro"/>
</dbReference>
<feature type="transmembrane region" description="Helical" evidence="2">
    <location>
        <begin position="47"/>
        <end position="66"/>
    </location>
</feature>
<dbReference type="PANTHER" id="PTHR33121:SF70">
    <property type="entry name" value="SIGNALING PROTEIN YKOW"/>
    <property type="match status" value="1"/>
</dbReference>
<feature type="transmembrane region" description="Helical" evidence="2">
    <location>
        <begin position="194"/>
        <end position="212"/>
    </location>
</feature>
<feature type="region of interest" description="Disordered" evidence="1">
    <location>
        <begin position="510"/>
        <end position="530"/>
    </location>
</feature>
<dbReference type="Pfam" id="PF00990">
    <property type="entry name" value="GGDEF"/>
    <property type="match status" value="1"/>
</dbReference>
<dbReference type="CDD" id="cd01949">
    <property type="entry name" value="GGDEF"/>
    <property type="match status" value="1"/>
</dbReference>